<dbReference type="RefSeq" id="WP_012565891.1">
    <property type="nucleotide sequence ID" value="NC_011420.2"/>
</dbReference>
<proteinExistence type="predicted"/>
<protein>
    <submittedName>
        <fullName evidence="3">Periplasmic binding protein, putative</fullName>
    </submittedName>
</protein>
<dbReference type="SUPFAM" id="SSF53807">
    <property type="entry name" value="Helical backbone' metal receptor"/>
    <property type="match status" value="1"/>
</dbReference>
<dbReference type="PANTHER" id="PTHR30535:SF4">
    <property type="entry name" value="HEMIN-BINDING PERIPLASMIC PROTEIN HMUT"/>
    <property type="match status" value="1"/>
</dbReference>
<reference evidence="3 4" key="1">
    <citation type="journal article" date="2010" name="BMC Genomics">
        <title>Metabolic flexibility revealed in the genome of the cyst-forming alpha-1 proteobacterium Rhodospirillum centenum.</title>
        <authorList>
            <person name="Lu Y.K."/>
            <person name="Marden J."/>
            <person name="Han M."/>
            <person name="Swingley W.D."/>
            <person name="Mastrian S.D."/>
            <person name="Chowdhury S.R."/>
            <person name="Hao J."/>
            <person name="Helmy T."/>
            <person name="Kim S."/>
            <person name="Kurdoglu A.A."/>
            <person name="Matthies H.J."/>
            <person name="Rollo D."/>
            <person name="Stothard P."/>
            <person name="Blankenship R.E."/>
            <person name="Bauer C.E."/>
            <person name="Touchman J.W."/>
        </authorList>
    </citation>
    <scope>NUCLEOTIDE SEQUENCE [LARGE SCALE GENOMIC DNA]</scope>
    <source>
        <strain evidence="4">ATCC 51521 / SW</strain>
    </source>
</reference>
<dbReference type="EMBL" id="CP000613">
    <property type="protein sequence ID" value="ACI98099.1"/>
    <property type="molecule type" value="Genomic_DNA"/>
</dbReference>
<name>B6IRL3_RHOCS</name>
<sequence length="290" mass="29837">MRRALAALVTLLAAWQAHAADGPQRVVSLNLCTDQLAVLLLPPERIAALSHLARDPGLSHVAAEARALPVVQGVAEEILPLRPDIVLAGTYTTRATVALLRARGIPVVELGLASGFDDIRTQTREVARALGVPERGEALLAEMDAKLAAAAPRDSARPTALTLEPGGFTAGGGTLSDAVLTAAGFANYAAGHGMRGYGYLPVESVAADPPDLLVADRGPEAHPSLADQLLRHPALARSVPPRARPDIPGPLMSCGAPFIADAVVRLAEARRALLGAGTQVAQTPAAADGP</sequence>
<dbReference type="AlphaFoldDB" id="B6IRL3"/>
<dbReference type="eggNOG" id="COG0614">
    <property type="taxonomic scope" value="Bacteria"/>
</dbReference>
<organism evidence="3 4">
    <name type="scientific">Rhodospirillum centenum (strain ATCC 51521 / SW)</name>
    <dbReference type="NCBI Taxonomy" id="414684"/>
    <lineage>
        <taxon>Bacteria</taxon>
        <taxon>Pseudomonadati</taxon>
        <taxon>Pseudomonadota</taxon>
        <taxon>Alphaproteobacteria</taxon>
        <taxon>Rhodospirillales</taxon>
        <taxon>Rhodospirillaceae</taxon>
        <taxon>Rhodospirillum</taxon>
    </lineage>
</organism>
<dbReference type="Proteomes" id="UP000001591">
    <property type="component" value="Chromosome"/>
</dbReference>
<accession>B6IRL3</accession>
<keyword evidence="4" id="KW-1185">Reference proteome</keyword>
<dbReference type="PROSITE" id="PS50983">
    <property type="entry name" value="FE_B12_PBP"/>
    <property type="match status" value="1"/>
</dbReference>
<dbReference type="KEGG" id="rce:RC1_0664"/>
<evidence type="ECO:0000256" key="1">
    <source>
        <dbReference type="SAM" id="SignalP"/>
    </source>
</evidence>
<dbReference type="STRING" id="414684.RC1_0664"/>
<dbReference type="PANTHER" id="PTHR30535">
    <property type="entry name" value="VITAMIN B12-BINDING PROTEIN"/>
    <property type="match status" value="1"/>
</dbReference>
<gene>
    <name evidence="3" type="ordered locus">RC1_0664</name>
</gene>
<dbReference type="HOGENOM" id="CLU_038034_8_0_5"/>
<dbReference type="Pfam" id="PF01497">
    <property type="entry name" value="Peripla_BP_2"/>
    <property type="match status" value="1"/>
</dbReference>
<dbReference type="OrthoDB" id="1632039at2"/>
<evidence type="ECO:0000313" key="3">
    <source>
        <dbReference type="EMBL" id="ACI98099.1"/>
    </source>
</evidence>
<feature type="chain" id="PRO_5002846693" evidence="1">
    <location>
        <begin position="20"/>
        <end position="290"/>
    </location>
</feature>
<feature type="signal peptide" evidence="1">
    <location>
        <begin position="1"/>
        <end position="19"/>
    </location>
</feature>
<dbReference type="InterPro" id="IPR050902">
    <property type="entry name" value="ABC_Transporter_SBP"/>
</dbReference>
<keyword evidence="1" id="KW-0732">Signal</keyword>
<evidence type="ECO:0000313" key="4">
    <source>
        <dbReference type="Proteomes" id="UP000001591"/>
    </source>
</evidence>
<dbReference type="Gene3D" id="3.40.50.1980">
    <property type="entry name" value="Nitrogenase molybdenum iron protein domain"/>
    <property type="match status" value="2"/>
</dbReference>
<dbReference type="InterPro" id="IPR002491">
    <property type="entry name" value="ABC_transptr_periplasmic_BD"/>
</dbReference>
<feature type="domain" description="Fe/B12 periplasmic-binding" evidence="2">
    <location>
        <begin position="25"/>
        <end position="277"/>
    </location>
</feature>
<evidence type="ECO:0000259" key="2">
    <source>
        <dbReference type="PROSITE" id="PS50983"/>
    </source>
</evidence>